<dbReference type="OrthoDB" id="4494162at2759"/>
<organism evidence="2 3">
    <name type="scientific">Aspergillus nomiae NRRL (strain ATCC 15546 / NRRL 13137 / CBS 260.88 / M93)</name>
    <dbReference type="NCBI Taxonomy" id="1509407"/>
    <lineage>
        <taxon>Eukaryota</taxon>
        <taxon>Fungi</taxon>
        <taxon>Dikarya</taxon>
        <taxon>Ascomycota</taxon>
        <taxon>Pezizomycotina</taxon>
        <taxon>Eurotiomycetes</taxon>
        <taxon>Eurotiomycetidae</taxon>
        <taxon>Eurotiales</taxon>
        <taxon>Aspergillaceae</taxon>
        <taxon>Aspergillus</taxon>
        <taxon>Aspergillus subgen. Circumdati</taxon>
    </lineage>
</organism>
<evidence type="ECO:0000313" key="2">
    <source>
        <dbReference type="EMBL" id="KNG82455.1"/>
    </source>
</evidence>
<dbReference type="Proteomes" id="UP000037505">
    <property type="component" value="Unassembled WGS sequence"/>
</dbReference>
<protein>
    <submittedName>
        <fullName evidence="2">Uncharacterized protein</fullName>
    </submittedName>
</protein>
<dbReference type="EMBL" id="JNOM01000344">
    <property type="protein sequence ID" value="KNG82455.1"/>
    <property type="molecule type" value="Genomic_DNA"/>
</dbReference>
<feature type="region of interest" description="Disordered" evidence="1">
    <location>
        <begin position="145"/>
        <end position="195"/>
    </location>
</feature>
<dbReference type="RefSeq" id="XP_015403378.1">
    <property type="nucleotide sequence ID" value="XM_015554533.1"/>
</dbReference>
<reference evidence="2 3" key="1">
    <citation type="submission" date="2014-06" db="EMBL/GenBank/DDBJ databases">
        <title>The Genome of the Aflatoxigenic Filamentous Fungus Aspergillus nomius.</title>
        <authorList>
            <person name="Moore M.G."/>
            <person name="Shannon B.M."/>
            <person name="Brian M.M."/>
        </authorList>
    </citation>
    <scope>NUCLEOTIDE SEQUENCE [LARGE SCALE GENOMIC DNA]</scope>
    <source>
        <strain evidence="2 3">NRRL 13137</strain>
    </source>
</reference>
<comment type="caution">
    <text evidence="2">The sequence shown here is derived from an EMBL/GenBank/DDBJ whole genome shotgun (WGS) entry which is preliminary data.</text>
</comment>
<evidence type="ECO:0000313" key="3">
    <source>
        <dbReference type="Proteomes" id="UP000037505"/>
    </source>
</evidence>
<feature type="compositionally biased region" description="Basic and acidic residues" evidence="1">
    <location>
        <begin position="178"/>
        <end position="191"/>
    </location>
</feature>
<accession>A0A0L1ISW2</accession>
<gene>
    <name evidence="2" type="ORF">ANOM_009277</name>
</gene>
<evidence type="ECO:0000256" key="1">
    <source>
        <dbReference type="SAM" id="MobiDB-lite"/>
    </source>
</evidence>
<proteinExistence type="predicted"/>
<name>A0A0L1ISW2_ASPN3</name>
<sequence length="211" mass="23426">MSVEIAQLHSEVEALVEKFDVLSKIKEIQEGGDVLSSVPVTISVTAEATISLLPDQSTISKSTQAAKSLSKGDKASFQITQGDELKYTVTAGGLTTDFKIVFDVDKSAPKLKLSDELEADDAPIGFETTKTETKTEIEIEREVEVEKEWTKGKRPERKTSKETKHEAKAGPYSLQYEVETKSKLEKDKSETETETEIEISNKTVQVEYVIY</sequence>
<dbReference type="GeneID" id="26811081"/>
<dbReference type="AlphaFoldDB" id="A0A0L1ISW2"/>
<feature type="compositionally biased region" description="Basic and acidic residues" evidence="1">
    <location>
        <begin position="145"/>
        <end position="168"/>
    </location>
</feature>
<keyword evidence="3" id="KW-1185">Reference proteome</keyword>